<dbReference type="OrthoDB" id="8942591at2"/>
<protein>
    <recommendedName>
        <fullName evidence="3">Lipoprotein</fullName>
    </recommendedName>
</protein>
<dbReference type="EMBL" id="CABPST010000002">
    <property type="protein sequence ID" value="VVE87288.1"/>
    <property type="molecule type" value="Genomic_DNA"/>
</dbReference>
<name>A0A5E5BPJ4_9BURK</name>
<dbReference type="AlphaFoldDB" id="A0A5E5BPJ4"/>
<organism evidence="1 2">
    <name type="scientific">Pandoraea bronchicola</name>
    <dbReference type="NCBI Taxonomy" id="2508287"/>
    <lineage>
        <taxon>Bacteria</taxon>
        <taxon>Pseudomonadati</taxon>
        <taxon>Pseudomonadota</taxon>
        <taxon>Betaproteobacteria</taxon>
        <taxon>Burkholderiales</taxon>
        <taxon>Burkholderiaceae</taxon>
        <taxon>Pandoraea</taxon>
    </lineage>
</organism>
<reference evidence="1 2" key="1">
    <citation type="submission" date="2019-08" db="EMBL/GenBank/DDBJ databases">
        <authorList>
            <person name="Peeters C."/>
        </authorList>
    </citation>
    <scope>NUCLEOTIDE SEQUENCE [LARGE SCALE GENOMIC DNA]</scope>
    <source>
        <strain evidence="1 2">LMG 20603</strain>
    </source>
</reference>
<accession>A0A5E5BPJ4</accession>
<sequence length="139" mass="15184">MKRVALMVTVLAGVMAGLAGLAGCGPINQMSRPDPAQGRLLDQGTSADRFMVLNCIYHGWSQLSQNVDSTSYARQGADRVRVYRGQNAEGKAIYNPYVDIMQGGFGARLQYFETPGSNLPRDFEQTVKRCMVPYAGSND</sequence>
<evidence type="ECO:0000313" key="1">
    <source>
        <dbReference type="EMBL" id="VVE87288.1"/>
    </source>
</evidence>
<gene>
    <name evidence="1" type="ORF">PBR20603_01216</name>
</gene>
<proteinExistence type="predicted"/>
<dbReference type="PROSITE" id="PS51257">
    <property type="entry name" value="PROKAR_LIPOPROTEIN"/>
    <property type="match status" value="1"/>
</dbReference>
<evidence type="ECO:0008006" key="3">
    <source>
        <dbReference type="Google" id="ProtNLM"/>
    </source>
</evidence>
<dbReference type="Proteomes" id="UP000382040">
    <property type="component" value="Unassembled WGS sequence"/>
</dbReference>
<dbReference type="RefSeq" id="WP_150558641.1">
    <property type="nucleotide sequence ID" value="NZ_CABPST010000002.1"/>
</dbReference>
<keyword evidence="2" id="KW-1185">Reference proteome</keyword>
<evidence type="ECO:0000313" key="2">
    <source>
        <dbReference type="Proteomes" id="UP000382040"/>
    </source>
</evidence>